<evidence type="ECO:0000256" key="4">
    <source>
        <dbReference type="SAM" id="MobiDB-lite"/>
    </source>
</evidence>
<dbReference type="InParanoid" id="B7PYE2"/>
<dbReference type="VEuPathDB" id="VectorBase:ISCW009440"/>
<dbReference type="EMBL" id="ABJB010073775">
    <property type="status" value="NOT_ANNOTATED_CDS"/>
    <property type="molecule type" value="Genomic_DNA"/>
</dbReference>
<dbReference type="STRING" id="6945.B7PYE2"/>
<dbReference type="GO" id="GO:0045663">
    <property type="term" value="P:positive regulation of myoblast differentiation"/>
    <property type="evidence" value="ECO:0000318"/>
    <property type="project" value="GO_Central"/>
</dbReference>
<organism>
    <name type="scientific">Ixodes scapularis</name>
    <name type="common">Black-legged tick</name>
    <name type="synonym">Deer tick</name>
    <dbReference type="NCBI Taxonomy" id="6945"/>
    <lineage>
        <taxon>Eukaryota</taxon>
        <taxon>Metazoa</taxon>
        <taxon>Ecdysozoa</taxon>
        <taxon>Arthropoda</taxon>
        <taxon>Chelicerata</taxon>
        <taxon>Arachnida</taxon>
        <taxon>Acari</taxon>
        <taxon>Parasitiformes</taxon>
        <taxon>Ixodida</taxon>
        <taxon>Ixodoidea</taxon>
        <taxon>Ixodidae</taxon>
        <taxon>Ixodinae</taxon>
        <taxon>Ixodes</taxon>
    </lineage>
</organism>
<dbReference type="GO" id="GO:0000978">
    <property type="term" value="F:RNA polymerase II cis-regulatory region sequence-specific DNA binding"/>
    <property type="evidence" value="ECO:0000318"/>
    <property type="project" value="GO_Central"/>
</dbReference>
<keyword evidence="2" id="KW-0238">DNA-binding</keyword>
<dbReference type="PANTHER" id="PTHR11534:SF9">
    <property type="entry name" value="MYOGENIC-DETERMINATION PROTEIN"/>
    <property type="match status" value="1"/>
</dbReference>
<feature type="domain" description="BHLH" evidence="5">
    <location>
        <begin position="71"/>
        <end position="122"/>
    </location>
</feature>
<accession>B7PYE2</accession>
<comment type="subcellular location">
    <subcellularLocation>
        <location evidence="1">Nucleus</location>
    </subcellularLocation>
</comment>
<dbReference type="AlphaFoldDB" id="B7PYE2"/>
<dbReference type="PaxDb" id="6945-B7PYE2"/>
<dbReference type="SMART" id="SM00520">
    <property type="entry name" value="BASIC"/>
    <property type="match status" value="1"/>
</dbReference>
<dbReference type="SMART" id="SM00353">
    <property type="entry name" value="HLH"/>
    <property type="match status" value="1"/>
</dbReference>
<dbReference type="FunFam" id="4.10.280.10:FF:000005">
    <property type="entry name" value="Myogenic factor"/>
    <property type="match status" value="1"/>
</dbReference>
<dbReference type="OrthoDB" id="10049614at2759"/>
<reference evidence="6 8" key="1">
    <citation type="submission" date="2008-03" db="EMBL/GenBank/DDBJ databases">
        <title>Annotation of Ixodes scapularis.</title>
        <authorList>
            <consortium name="Ixodes scapularis Genome Project Consortium"/>
            <person name="Caler E."/>
            <person name="Hannick L.I."/>
            <person name="Bidwell S."/>
            <person name="Joardar V."/>
            <person name="Thiagarajan M."/>
            <person name="Amedeo P."/>
            <person name="Galinsky K.J."/>
            <person name="Schobel S."/>
            <person name="Inman J."/>
            <person name="Hostetler J."/>
            <person name="Miller J."/>
            <person name="Hammond M."/>
            <person name="Megy K."/>
            <person name="Lawson D."/>
            <person name="Kodira C."/>
            <person name="Sutton G."/>
            <person name="Meyer J."/>
            <person name="Hill C.A."/>
            <person name="Birren B."/>
            <person name="Nene V."/>
            <person name="Collins F."/>
            <person name="Alarcon-Chaidez F."/>
            <person name="Wikel S."/>
            <person name="Strausberg R."/>
        </authorList>
    </citation>
    <scope>NUCLEOTIDE SEQUENCE [LARGE SCALE GENOMIC DNA]</scope>
    <source>
        <strain evidence="8">Wikel</strain>
        <strain evidence="6">Wikel colony</strain>
    </source>
</reference>
<keyword evidence="8" id="KW-1185">Reference proteome</keyword>
<dbReference type="GO" id="GO:0007517">
    <property type="term" value="P:muscle organ development"/>
    <property type="evidence" value="ECO:0007669"/>
    <property type="project" value="InterPro"/>
</dbReference>
<keyword evidence="3" id="KW-0539">Nucleus</keyword>
<dbReference type="InterPro" id="IPR039704">
    <property type="entry name" value="Myogenic_factor"/>
</dbReference>
<dbReference type="PROSITE" id="PS50888">
    <property type="entry name" value="BHLH"/>
    <property type="match status" value="1"/>
</dbReference>
<dbReference type="InterPro" id="IPR002546">
    <property type="entry name" value="MyoD_N"/>
</dbReference>
<reference evidence="7" key="2">
    <citation type="submission" date="2020-05" db="UniProtKB">
        <authorList>
            <consortium name="EnsemblMetazoa"/>
        </authorList>
    </citation>
    <scope>IDENTIFICATION</scope>
    <source>
        <strain evidence="7">wikel</strain>
    </source>
</reference>
<protein>
    <submittedName>
        <fullName evidence="6 7">Myogenic factor 6, putative</fullName>
    </submittedName>
</protein>
<dbReference type="HOGENOM" id="CLU_1662738_0_0_1"/>
<dbReference type="GO" id="GO:0006357">
    <property type="term" value="P:regulation of transcription by RNA polymerase II"/>
    <property type="evidence" value="ECO:0000318"/>
    <property type="project" value="GO_Central"/>
</dbReference>
<evidence type="ECO:0000313" key="6">
    <source>
        <dbReference type="EMBL" id="EEC11614.1"/>
    </source>
</evidence>
<sequence length="159" mass="17734">MRSCRFEAPCRSGEDSCADSRLGSDSEHSSDAWAPRATEQHVLAPCASLGGVRRCLAWACRACKRRTLAVDRRRAATLRERRRLHRVNEAFEVLKRRSCANPAQRLPKVEILRSAIEYIEGLEDLLQGSGARERAHLLDATLASSAAQARQPEEDYSST</sequence>
<feature type="region of interest" description="Disordered" evidence="4">
    <location>
        <begin position="1"/>
        <end position="33"/>
    </location>
</feature>
<dbReference type="Pfam" id="PF01586">
    <property type="entry name" value="Basic"/>
    <property type="match status" value="1"/>
</dbReference>
<dbReference type="GO" id="GO:0046983">
    <property type="term" value="F:protein dimerization activity"/>
    <property type="evidence" value="ECO:0007669"/>
    <property type="project" value="InterPro"/>
</dbReference>
<evidence type="ECO:0000259" key="5">
    <source>
        <dbReference type="PROSITE" id="PS50888"/>
    </source>
</evidence>
<dbReference type="InterPro" id="IPR036638">
    <property type="entry name" value="HLH_DNA-bd_sf"/>
</dbReference>
<dbReference type="InterPro" id="IPR011598">
    <property type="entry name" value="bHLH_dom"/>
</dbReference>
<dbReference type="Gene3D" id="4.10.280.10">
    <property type="entry name" value="Helix-loop-helix DNA-binding domain"/>
    <property type="match status" value="1"/>
</dbReference>
<dbReference type="GO" id="GO:0005634">
    <property type="term" value="C:nucleus"/>
    <property type="evidence" value="ECO:0007669"/>
    <property type="project" value="UniProtKB-SubCell"/>
</dbReference>
<dbReference type="EnsemblMetazoa" id="ISCW009440-RA">
    <property type="protein sequence ID" value="ISCW009440-PA"/>
    <property type="gene ID" value="ISCW009440"/>
</dbReference>
<dbReference type="SUPFAM" id="SSF47459">
    <property type="entry name" value="HLH, helix-loop-helix DNA-binding domain"/>
    <property type="match status" value="1"/>
</dbReference>
<evidence type="ECO:0000313" key="7">
    <source>
        <dbReference type="EnsemblMetazoa" id="ISCW009440-PA"/>
    </source>
</evidence>
<evidence type="ECO:0000313" key="8">
    <source>
        <dbReference type="Proteomes" id="UP000001555"/>
    </source>
</evidence>
<dbReference type="CDD" id="cd19699">
    <property type="entry name" value="bHLH_TS_dMYOD_like"/>
    <property type="match status" value="1"/>
</dbReference>
<dbReference type="VEuPathDB" id="VectorBase:ISCP_002895"/>
<evidence type="ECO:0000256" key="1">
    <source>
        <dbReference type="ARBA" id="ARBA00004123"/>
    </source>
</evidence>
<dbReference type="GO" id="GO:0000981">
    <property type="term" value="F:DNA-binding transcription factor activity, RNA polymerase II-specific"/>
    <property type="evidence" value="ECO:0000318"/>
    <property type="project" value="GO_Central"/>
</dbReference>
<dbReference type="Proteomes" id="UP000001555">
    <property type="component" value="Unassembled WGS sequence"/>
</dbReference>
<dbReference type="Pfam" id="PF00010">
    <property type="entry name" value="HLH"/>
    <property type="match status" value="1"/>
</dbReference>
<dbReference type="PANTHER" id="PTHR11534">
    <property type="entry name" value="MYOGENIC FACTOR"/>
    <property type="match status" value="1"/>
</dbReference>
<dbReference type="EMBL" id="DS819623">
    <property type="protein sequence ID" value="EEC11614.1"/>
    <property type="molecule type" value="Genomic_DNA"/>
</dbReference>
<name>B7PYE2_IXOSC</name>
<dbReference type="EMBL" id="ABJB011084078">
    <property type="status" value="NOT_ANNOTATED_CDS"/>
    <property type="molecule type" value="Genomic_DNA"/>
</dbReference>
<evidence type="ECO:0000256" key="3">
    <source>
        <dbReference type="ARBA" id="ARBA00023242"/>
    </source>
</evidence>
<dbReference type="EMBL" id="ABJB010938010">
    <property type="status" value="NOT_ANNOTATED_CDS"/>
    <property type="molecule type" value="Genomic_DNA"/>
</dbReference>
<dbReference type="VEuPathDB" id="VectorBase:ISCI009440"/>
<evidence type="ECO:0000256" key="2">
    <source>
        <dbReference type="ARBA" id="ARBA00023125"/>
    </source>
</evidence>
<proteinExistence type="predicted"/>
<gene>
    <name evidence="6" type="ORF">IscW_ISCW009440</name>
</gene>